<gene>
    <name evidence="3" type="ORF">GCM10010916_12140</name>
</gene>
<proteinExistence type="inferred from homology"/>
<evidence type="ECO:0008006" key="5">
    <source>
        <dbReference type="Google" id="ProtNLM"/>
    </source>
</evidence>
<reference evidence="3" key="2">
    <citation type="submission" date="2020-09" db="EMBL/GenBank/DDBJ databases">
        <authorList>
            <person name="Sun Q."/>
            <person name="Zhou Y."/>
        </authorList>
    </citation>
    <scope>NUCLEOTIDE SEQUENCE</scope>
    <source>
        <strain evidence="3">CGMCC 1.12987</strain>
    </source>
</reference>
<evidence type="ECO:0000313" key="4">
    <source>
        <dbReference type="Proteomes" id="UP000644756"/>
    </source>
</evidence>
<dbReference type="Pfam" id="PF07676">
    <property type="entry name" value="PD40"/>
    <property type="match status" value="1"/>
</dbReference>
<name>A0A917CTB7_9BACL</name>
<dbReference type="InterPro" id="IPR011042">
    <property type="entry name" value="6-blade_b-propeller_TolB-like"/>
</dbReference>
<comment type="caution">
    <text evidence="3">The sequence shown here is derived from an EMBL/GenBank/DDBJ whole genome shotgun (WGS) entry which is preliminary data.</text>
</comment>
<organism evidence="3 4">
    <name type="scientific">Paenibacillus abyssi</name>
    <dbReference type="NCBI Taxonomy" id="1340531"/>
    <lineage>
        <taxon>Bacteria</taxon>
        <taxon>Bacillati</taxon>
        <taxon>Bacillota</taxon>
        <taxon>Bacilli</taxon>
        <taxon>Bacillales</taxon>
        <taxon>Paenibacillaceae</taxon>
        <taxon>Paenibacillus</taxon>
    </lineage>
</organism>
<keyword evidence="2" id="KW-0732">Signal</keyword>
<dbReference type="PANTHER" id="PTHR36842">
    <property type="entry name" value="PROTEIN TOLB HOMOLOG"/>
    <property type="match status" value="1"/>
</dbReference>
<dbReference type="PROSITE" id="PS51257">
    <property type="entry name" value="PROKAR_LIPOPROTEIN"/>
    <property type="match status" value="1"/>
</dbReference>
<dbReference type="RefSeq" id="WP_188529950.1">
    <property type="nucleotide sequence ID" value="NZ_BMGR01000003.1"/>
</dbReference>
<sequence length="371" mass="40934">MTASNMKRMVLACAAACLMAAAAAGCSQPQAEERQVIEKPGKEITVIDNKEQQRSDEVVVDHINEIEGVSGMDWISEEEIIISKDNFDMDPLNVEGQEMYPKNLYVHHLGGEGESTGPLQAARINQGFAMLSPDKKFLFYKESIEETAYGMIMNMATKESVKLSDDPIPVYEGEWMDSENVIFSTVDGKLYTANITGDTELAADTGDYAFDAQKVGNRIYYIGSGNVLYMIEGQSEEPRKLMDEVVWIIPSPDSQQLALVKRTSETEMTLLITDLDGKEKTTLTMSTTQIFGTSWSPDGTRLVYNAISETGGDKGVFVADAVTGKITQIAVDMEYAANTLRWSPSGKQIMTTSTKIVDNAYQFVTHIITLK</sequence>
<comment type="similarity">
    <text evidence="1">Belongs to the TolB family.</text>
</comment>
<feature type="chain" id="PRO_5038382575" description="Lipoprotein LpqB beta-propeller domain-containing protein" evidence="2">
    <location>
        <begin position="24"/>
        <end position="371"/>
    </location>
</feature>
<reference evidence="3" key="1">
    <citation type="journal article" date="2014" name="Int. J. Syst. Evol. Microbiol.">
        <title>Complete genome sequence of Corynebacterium casei LMG S-19264T (=DSM 44701T), isolated from a smear-ripened cheese.</title>
        <authorList>
            <consortium name="US DOE Joint Genome Institute (JGI-PGF)"/>
            <person name="Walter F."/>
            <person name="Albersmeier A."/>
            <person name="Kalinowski J."/>
            <person name="Ruckert C."/>
        </authorList>
    </citation>
    <scope>NUCLEOTIDE SEQUENCE</scope>
    <source>
        <strain evidence="3">CGMCC 1.12987</strain>
    </source>
</reference>
<feature type="signal peptide" evidence="2">
    <location>
        <begin position="1"/>
        <end position="23"/>
    </location>
</feature>
<protein>
    <recommendedName>
        <fullName evidence="5">Lipoprotein LpqB beta-propeller domain-containing protein</fullName>
    </recommendedName>
</protein>
<evidence type="ECO:0000313" key="3">
    <source>
        <dbReference type="EMBL" id="GGF96476.1"/>
    </source>
</evidence>
<dbReference type="EMBL" id="BMGR01000003">
    <property type="protein sequence ID" value="GGF96476.1"/>
    <property type="molecule type" value="Genomic_DNA"/>
</dbReference>
<dbReference type="AlphaFoldDB" id="A0A917CTB7"/>
<evidence type="ECO:0000256" key="1">
    <source>
        <dbReference type="ARBA" id="ARBA00009820"/>
    </source>
</evidence>
<dbReference type="Proteomes" id="UP000644756">
    <property type="component" value="Unassembled WGS sequence"/>
</dbReference>
<dbReference type="Gene3D" id="2.120.10.30">
    <property type="entry name" value="TolB, C-terminal domain"/>
    <property type="match status" value="1"/>
</dbReference>
<dbReference type="PANTHER" id="PTHR36842:SF1">
    <property type="entry name" value="PROTEIN TOLB"/>
    <property type="match status" value="1"/>
</dbReference>
<dbReference type="InterPro" id="IPR011659">
    <property type="entry name" value="WD40"/>
</dbReference>
<accession>A0A917CTB7</accession>
<keyword evidence="4" id="KW-1185">Reference proteome</keyword>
<evidence type="ECO:0000256" key="2">
    <source>
        <dbReference type="SAM" id="SignalP"/>
    </source>
</evidence>
<dbReference type="SUPFAM" id="SSF82171">
    <property type="entry name" value="DPP6 N-terminal domain-like"/>
    <property type="match status" value="1"/>
</dbReference>